<feature type="signal peptide" evidence="1">
    <location>
        <begin position="1"/>
        <end position="18"/>
    </location>
</feature>
<evidence type="ECO:0000256" key="1">
    <source>
        <dbReference type="SAM" id="SignalP"/>
    </source>
</evidence>
<sequence>MLAIALFFLSALAKTVTCVWPFSTNFLVWTWQSAVVVDQWLYIDGGDYYTLESDSTVNSYHYLAATLSIDLSQPWTVDSVSVRNNSYKPSAMSLVRRPQFWYDPLTNLVMERGGFAFDGCTTDSLWMFSPDGQGGAVWSLNGTVSRNAAQLTPSFGGAFIASATSYYSLGGAMMSIVNNNVVGVALEGLTIYESLTDTWKISHLLDGRRAGMPYNHRQLSCHNLAGQV</sequence>
<name>A0ABR4ALJ9_9LECA</name>
<accession>A0ABR4ALJ9</accession>
<reference evidence="2 3" key="1">
    <citation type="submission" date="2024-09" db="EMBL/GenBank/DDBJ databases">
        <title>Rethinking Asexuality: The Enigmatic Case of Functional Sexual Genes in Lepraria (Stereocaulaceae).</title>
        <authorList>
            <person name="Doellman M."/>
            <person name="Sun Y."/>
            <person name="Barcenas-Pena A."/>
            <person name="Lumbsch H.T."/>
            <person name="Grewe F."/>
        </authorList>
    </citation>
    <scope>NUCLEOTIDE SEQUENCE [LARGE SCALE GENOMIC DNA]</scope>
    <source>
        <strain evidence="2 3">Mercado 3170</strain>
    </source>
</reference>
<dbReference type="EMBL" id="JBEFKJ010000004">
    <property type="protein sequence ID" value="KAL2046376.1"/>
    <property type="molecule type" value="Genomic_DNA"/>
</dbReference>
<organism evidence="2 3">
    <name type="scientific">Stereocaulon virgatum</name>
    <dbReference type="NCBI Taxonomy" id="373712"/>
    <lineage>
        <taxon>Eukaryota</taxon>
        <taxon>Fungi</taxon>
        <taxon>Dikarya</taxon>
        <taxon>Ascomycota</taxon>
        <taxon>Pezizomycotina</taxon>
        <taxon>Lecanoromycetes</taxon>
        <taxon>OSLEUM clade</taxon>
        <taxon>Lecanoromycetidae</taxon>
        <taxon>Lecanorales</taxon>
        <taxon>Lecanorineae</taxon>
        <taxon>Stereocaulaceae</taxon>
        <taxon>Stereocaulon</taxon>
    </lineage>
</organism>
<comment type="caution">
    <text evidence="2">The sequence shown here is derived from an EMBL/GenBank/DDBJ whole genome shotgun (WGS) entry which is preliminary data.</text>
</comment>
<protein>
    <submittedName>
        <fullName evidence="2">Uncharacterized protein</fullName>
    </submittedName>
</protein>
<keyword evidence="1" id="KW-0732">Signal</keyword>
<feature type="chain" id="PRO_5045280831" evidence="1">
    <location>
        <begin position="19"/>
        <end position="228"/>
    </location>
</feature>
<keyword evidence="3" id="KW-1185">Reference proteome</keyword>
<gene>
    <name evidence="2" type="ORF">N7G274_001823</name>
</gene>
<evidence type="ECO:0000313" key="2">
    <source>
        <dbReference type="EMBL" id="KAL2046376.1"/>
    </source>
</evidence>
<evidence type="ECO:0000313" key="3">
    <source>
        <dbReference type="Proteomes" id="UP001590950"/>
    </source>
</evidence>
<proteinExistence type="predicted"/>
<dbReference type="Proteomes" id="UP001590950">
    <property type="component" value="Unassembled WGS sequence"/>
</dbReference>